<dbReference type="Proteomes" id="UP000030758">
    <property type="component" value="Unassembled WGS sequence"/>
</dbReference>
<accession>A0A085MXJ7</accession>
<organism evidence="4">
    <name type="scientific">Trichuris suis</name>
    <name type="common">pig whipworm</name>
    <dbReference type="NCBI Taxonomy" id="68888"/>
    <lineage>
        <taxon>Eukaryota</taxon>
        <taxon>Metazoa</taxon>
        <taxon>Ecdysozoa</taxon>
        <taxon>Nematoda</taxon>
        <taxon>Enoplea</taxon>
        <taxon>Dorylaimia</taxon>
        <taxon>Trichinellida</taxon>
        <taxon>Trichuridae</taxon>
        <taxon>Trichuris</taxon>
    </lineage>
</organism>
<dbReference type="Pfam" id="PF26254">
    <property type="entry name" value="Ig_TRAPPC9-Trs120_1st"/>
    <property type="match status" value="1"/>
</dbReference>
<dbReference type="Pfam" id="PF08626">
    <property type="entry name" value="TRAPPC9-Trs120"/>
    <property type="match status" value="1"/>
</dbReference>
<dbReference type="GO" id="GO:0005802">
    <property type="term" value="C:trans-Golgi network"/>
    <property type="evidence" value="ECO:0007669"/>
    <property type="project" value="TreeGrafter"/>
</dbReference>
<gene>
    <name evidence="4" type="ORF">M514_07695</name>
</gene>
<evidence type="ECO:0000259" key="3">
    <source>
        <dbReference type="Pfam" id="PF26254"/>
    </source>
</evidence>
<proteinExistence type="inferred from homology"/>
<dbReference type="InterPro" id="IPR058565">
    <property type="entry name" value="Ig_TRAPPC9_Trs120_1st"/>
</dbReference>
<evidence type="ECO:0000259" key="2">
    <source>
        <dbReference type="Pfam" id="PF08626"/>
    </source>
</evidence>
<protein>
    <submittedName>
        <fullName evidence="4">Uncharacterized protein</fullName>
    </submittedName>
</protein>
<feature type="domain" description="Trs120/TRAPPC9 first Ig-like" evidence="3">
    <location>
        <begin position="564"/>
        <end position="666"/>
    </location>
</feature>
<comment type="similarity">
    <text evidence="1">Belongs to the NIBP family.</text>
</comment>
<evidence type="ECO:0000256" key="1">
    <source>
        <dbReference type="ARBA" id="ARBA00008459"/>
    </source>
</evidence>
<feature type="domain" description="Trs120/TRAPPC9 N-terminal" evidence="2">
    <location>
        <begin position="212"/>
        <end position="283"/>
    </location>
</feature>
<dbReference type="PANTHER" id="PTHR21512:SF5">
    <property type="entry name" value="TRAFFICKING PROTEIN PARTICLE COMPLEX SUBUNIT 9"/>
    <property type="match status" value="1"/>
</dbReference>
<dbReference type="InterPro" id="IPR058563">
    <property type="entry name" value="Trs120_TRAPPC9_N"/>
</dbReference>
<sequence length="1111" mass="124848">MTTDGSGMSAFVDHKWPQPTENASIVVLVKLLTIGAHGQTDYNRINFNRILDRLRSMGYISVSENPPRLLRPRFIIHPKRCRPAWGELQCHRKILGFIGVAFASKEPTTVDEDRWIACFKEARSPFEMSLLDSRLALFDHSPSLLQSSEEHCLYYCALSGYAGLENDVKDFVKSLFWVLESRRLDVSYLKMENPPFPKVPGEEKYTTVLDVSKRTLKKRCIGRWKKQIADYTLMTGLASLAMQEYEGAIELLKPTGDYLWLAAALEGYACAATVVAFGHVSTTTSLVRVNTFSEGDFKRASNIPWRSQSGLVDSKYLSHRLSSQQILDTFVQAIANYKKLPFATKLELECVFKAAHLLAELKTSCFLDQFFTLSSCKFLDDDYKQISDEEKARICWWMAHLYLRTGFRRKYAFYCRLAALFFISHNECQPNGMDTYRTVYPLLLKALDSYTKGINSATDTETYYGWPGVQVNILHEVHVAALRADYKEASIRHLLFLLQNLYASLEPLKLHQYCSELSLLCSHNPVAVNKPLQVSPAILLPPISITSLPRVMSIRFKSLCSDHEVEAASRAKPSNVFIYTPFEDDALNKECLIAGRATIVEVTLANPTSIALQISNFSLCCDGVAFSVEPSDLTIPANATTVRRLRGKASEAGCLKIIGYSFQILGVISVCRLESIAWVKPLANRSTQVLPEIPFLDVRAVGEKGSTHPIRQSLYAGQTVRIEMKLTNSPETEPIRDIQATIERPIFQGCGTCVSLEVEPTVSIDLLGPKEFANFYLIASCHDRFDSGGRTTSGTSLAGPESLPTSAVNRAATHCTILQVEYTVSSKSEKHKSSRRRAIRPIELTIRPAVIIRHWAILAGESWLTRHLAIDLYNATDDDVDLHITAEKKILILSGDSCRVPILVNCYQWPTGDVCRSEVDLETPFERSDLCQTIQEHVTKQIHLRWSSNGHEPQTGHVPLTKLFDNPSLYREFCVPPFLLEVSVDNCETTHLSNNDLSCIVCRPTRIAFRFALLENCSVRVTINLHFFLDLQNGSTKNVDEEVVFLGAEAYVILLCSTSKNAYEEFNFMFCTEGSFQVCTTCDCTFIPLTGKAFHYSPLTLPTLNFKVSNE</sequence>
<dbReference type="EMBL" id="KL367606">
    <property type="protein sequence ID" value="KFD61943.1"/>
    <property type="molecule type" value="Genomic_DNA"/>
</dbReference>
<name>A0A085MXJ7_9BILA</name>
<reference evidence="4" key="1">
    <citation type="journal article" date="2014" name="Nat. Genet.">
        <title>Genome and transcriptome of the porcine whipworm Trichuris suis.</title>
        <authorList>
            <person name="Jex A.R."/>
            <person name="Nejsum P."/>
            <person name="Schwarz E.M."/>
            <person name="Hu L."/>
            <person name="Young N.D."/>
            <person name="Hall R.S."/>
            <person name="Korhonen P.K."/>
            <person name="Liao S."/>
            <person name="Thamsborg S."/>
            <person name="Xia J."/>
            <person name="Xu P."/>
            <person name="Wang S."/>
            <person name="Scheerlinck J.P."/>
            <person name="Hofmann A."/>
            <person name="Sternberg P.W."/>
            <person name="Wang J."/>
            <person name="Gasser R.B."/>
        </authorList>
    </citation>
    <scope>NUCLEOTIDE SEQUENCE [LARGE SCALE GENOMIC DNA]</scope>
    <source>
        <strain evidence="4">DCEP-RM93F</strain>
    </source>
</reference>
<dbReference type="AlphaFoldDB" id="A0A085MXJ7"/>
<dbReference type="PANTHER" id="PTHR21512">
    <property type="entry name" value="TRAFFICKING PROTEIN PARTICLE COMPLEX SUBUNIT 9"/>
    <property type="match status" value="1"/>
</dbReference>
<dbReference type="InterPro" id="IPR013935">
    <property type="entry name" value="Trs120_TRAPPC9"/>
</dbReference>
<evidence type="ECO:0000313" key="4">
    <source>
        <dbReference type="EMBL" id="KFD61943.1"/>
    </source>
</evidence>